<keyword evidence="2" id="KW-1185">Reference proteome</keyword>
<sequence>MNEQDHSVEVVVQWVVDSIEHLKIWIWTLVAQLHGVEKVQMPQWANHKFLKK</sequence>
<dbReference type="Proteomes" id="UP000269396">
    <property type="component" value="Unassembled WGS sequence"/>
</dbReference>
<accession>A0A3P8JZJ4</accession>
<name>A0A3P8JZJ4_9TREM</name>
<dbReference type="EMBL" id="UZAL01037541">
    <property type="protein sequence ID" value="VDP72056.1"/>
    <property type="molecule type" value="Genomic_DNA"/>
</dbReference>
<evidence type="ECO:0000313" key="2">
    <source>
        <dbReference type="Proteomes" id="UP000269396"/>
    </source>
</evidence>
<reference evidence="1 2" key="1">
    <citation type="submission" date="2018-11" db="EMBL/GenBank/DDBJ databases">
        <authorList>
            <consortium name="Pathogen Informatics"/>
        </authorList>
    </citation>
    <scope>NUCLEOTIDE SEQUENCE [LARGE SCALE GENOMIC DNA]</scope>
    <source>
        <strain>Denwood</strain>
        <strain evidence="2">Zambia</strain>
    </source>
</reference>
<organism evidence="1 2">
    <name type="scientific">Schistosoma mattheei</name>
    <dbReference type="NCBI Taxonomy" id="31246"/>
    <lineage>
        <taxon>Eukaryota</taxon>
        <taxon>Metazoa</taxon>
        <taxon>Spiralia</taxon>
        <taxon>Lophotrochozoa</taxon>
        <taxon>Platyhelminthes</taxon>
        <taxon>Trematoda</taxon>
        <taxon>Digenea</taxon>
        <taxon>Strigeidida</taxon>
        <taxon>Schistosomatoidea</taxon>
        <taxon>Schistosomatidae</taxon>
        <taxon>Schistosoma</taxon>
    </lineage>
</organism>
<dbReference type="AlphaFoldDB" id="A0A3P8JZJ4"/>
<proteinExistence type="predicted"/>
<protein>
    <submittedName>
        <fullName evidence="1">Uncharacterized protein</fullName>
    </submittedName>
</protein>
<evidence type="ECO:0000313" key="1">
    <source>
        <dbReference type="EMBL" id="VDP72056.1"/>
    </source>
</evidence>
<gene>
    <name evidence="1" type="ORF">SMTD_LOCUS16685</name>
</gene>